<name>A0A3A3Z542_9ACTN</name>
<keyword evidence="2" id="KW-0808">Transferase</keyword>
<dbReference type="InterPro" id="IPR001173">
    <property type="entry name" value="Glyco_trans_2-like"/>
</dbReference>
<reference evidence="2 3" key="1">
    <citation type="submission" date="2018-09" db="EMBL/GenBank/DDBJ databases">
        <title>YIM 75000 draft genome.</title>
        <authorList>
            <person name="Tang S."/>
            <person name="Feng Y."/>
        </authorList>
    </citation>
    <scope>NUCLEOTIDE SEQUENCE [LARGE SCALE GENOMIC DNA]</scope>
    <source>
        <strain evidence="2 3">YIM 75000</strain>
    </source>
</reference>
<dbReference type="Pfam" id="PF00535">
    <property type="entry name" value="Glycos_transf_2"/>
    <property type="match status" value="1"/>
</dbReference>
<dbReference type="PANTHER" id="PTHR43646">
    <property type="entry name" value="GLYCOSYLTRANSFERASE"/>
    <property type="match status" value="1"/>
</dbReference>
<proteinExistence type="predicted"/>
<keyword evidence="3" id="KW-1185">Reference proteome</keyword>
<dbReference type="RefSeq" id="WP_119949554.1">
    <property type="nucleotide sequence ID" value="NZ_QZEZ01000002.1"/>
</dbReference>
<comment type="caution">
    <text evidence="2">The sequence shown here is derived from an EMBL/GenBank/DDBJ whole genome shotgun (WGS) entry which is preliminary data.</text>
</comment>
<accession>A0A3A3Z542</accession>
<dbReference type="Proteomes" id="UP000265614">
    <property type="component" value="Unassembled WGS sequence"/>
</dbReference>
<dbReference type="AlphaFoldDB" id="A0A3A3Z542"/>
<dbReference type="GO" id="GO:0016740">
    <property type="term" value="F:transferase activity"/>
    <property type="evidence" value="ECO:0007669"/>
    <property type="project" value="UniProtKB-KW"/>
</dbReference>
<gene>
    <name evidence="2" type="ORF">D5H78_06135</name>
</gene>
<dbReference type="EMBL" id="QZEZ01000002">
    <property type="protein sequence ID" value="RJK96838.1"/>
    <property type="molecule type" value="Genomic_DNA"/>
</dbReference>
<dbReference type="InterPro" id="IPR029044">
    <property type="entry name" value="Nucleotide-diphossugar_trans"/>
</dbReference>
<evidence type="ECO:0000259" key="1">
    <source>
        <dbReference type="Pfam" id="PF00535"/>
    </source>
</evidence>
<sequence length="365" mass="38039">MSRLVRAASAGAVALTAHTVLNLRLLRVPPADPPPVADPVSVLLPVRDEAHRVGPCVAALLAQEGVPDLEVLVLDDGSRDGTADVVRRTAGGDPRLRVVGGAPPPAGWLGKPHACDQLAGLARGTVLVFVDADVVLAPHAVASTVALLRSTGLDLVSPYPRQVALSPAERLVQPLLQWSWLTTLPLRLAERSPRSSLAAANGQLLAVDALAYRWSGGHAAVRDQVLDDIALLRAVKRSGGRGVVADGTALASCRMYDGWLDLRDGYSKSLWSATGSLPAAAATLGALGLLYVVPPLAALRGSRAGALGYAAAVAGRALVARRTGGRVWPDSLAHPVSVLALGWLTARSWRLRRRGGLAWKGRPVG</sequence>
<organism evidence="2 3">
    <name type="scientific">Vallicoccus soli</name>
    <dbReference type="NCBI Taxonomy" id="2339232"/>
    <lineage>
        <taxon>Bacteria</taxon>
        <taxon>Bacillati</taxon>
        <taxon>Actinomycetota</taxon>
        <taxon>Actinomycetes</taxon>
        <taxon>Motilibacterales</taxon>
        <taxon>Vallicoccaceae</taxon>
        <taxon>Vallicoccus</taxon>
    </lineage>
</organism>
<evidence type="ECO:0000313" key="3">
    <source>
        <dbReference type="Proteomes" id="UP000265614"/>
    </source>
</evidence>
<dbReference type="PANTHER" id="PTHR43646:SF3">
    <property type="entry name" value="SLR1566 PROTEIN"/>
    <property type="match status" value="1"/>
</dbReference>
<dbReference type="Gene3D" id="3.90.550.10">
    <property type="entry name" value="Spore Coat Polysaccharide Biosynthesis Protein SpsA, Chain A"/>
    <property type="match status" value="1"/>
</dbReference>
<dbReference type="OrthoDB" id="9806525at2"/>
<dbReference type="CDD" id="cd00761">
    <property type="entry name" value="Glyco_tranf_GTA_type"/>
    <property type="match status" value="1"/>
</dbReference>
<dbReference type="SUPFAM" id="SSF53448">
    <property type="entry name" value="Nucleotide-diphospho-sugar transferases"/>
    <property type="match status" value="1"/>
</dbReference>
<evidence type="ECO:0000313" key="2">
    <source>
        <dbReference type="EMBL" id="RJK96838.1"/>
    </source>
</evidence>
<feature type="domain" description="Glycosyltransferase 2-like" evidence="1">
    <location>
        <begin position="41"/>
        <end position="158"/>
    </location>
</feature>
<protein>
    <submittedName>
        <fullName evidence="2">Glycosyltransferase</fullName>
    </submittedName>
</protein>